<dbReference type="SUPFAM" id="SSF53098">
    <property type="entry name" value="Ribonuclease H-like"/>
    <property type="match status" value="1"/>
</dbReference>
<dbReference type="RefSeq" id="WP_119356527.1">
    <property type="nucleotide sequence ID" value="NZ_BJXM01000006.1"/>
</dbReference>
<organism evidence="2 3">
    <name type="scientific">Meiothermus granaticius NBRC 107808</name>
    <dbReference type="NCBI Taxonomy" id="1227551"/>
    <lineage>
        <taxon>Bacteria</taxon>
        <taxon>Thermotogati</taxon>
        <taxon>Deinococcota</taxon>
        <taxon>Deinococci</taxon>
        <taxon>Thermales</taxon>
        <taxon>Thermaceae</taxon>
        <taxon>Meiothermus</taxon>
    </lineage>
</organism>
<reference evidence="2 3" key="1">
    <citation type="submission" date="2018-08" db="EMBL/GenBank/DDBJ databases">
        <title>Meiothermus granaticius genome AF-68 sequencing project.</title>
        <authorList>
            <person name="Da Costa M.S."/>
            <person name="Albuquerque L."/>
            <person name="Raposo P."/>
            <person name="Froufe H.J.C."/>
            <person name="Barroso C.S."/>
            <person name="Egas C."/>
        </authorList>
    </citation>
    <scope>NUCLEOTIDE SEQUENCE [LARGE SCALE GENOMIC DNA]</scope>
    <source>
        <strain evidence="2 3">AF-68</strain>
    </source>
</reference>
<dbReference type="GO" id="GO:0045004">
    <property type="term" value="P:DNA replication proofreading"/>
    <property type="evidence" value="ECO:0007669"/>
    <property type="project" value="TreeGrafter"/>
</dbReference>
<keyword evidence="3" id="KW-1185">Reference proteome</keyword>
<dbReference type="SMART" id="SM00479">
    <property type="entry name" value="EXOIII"/>
    <property type="match status" value="1"/>
</dbReference>
<sequence>MTIATHPRSGLSPTHYRLSTRLVRHLRSAGIPLEARALAESVLASRQVPGGAWVEELLEPLLDGRFERVGGELGLWEWRYPFPASGEAIVVLDVETTGLSTADHEIIELAFIRLEAGGQQVFQRMVNPGASIPPFIRRLTGICDADVRQAPDIYTVLQEAWPLLEGATLIIQNAAFDLGFLKPRLLRLGHRLDNPVVDTLHWARKALPGLPKRGLDALAWAFDLPAQGRHRALADVETTLAVASEMYYMLTAGRPVPVTQAAFLSNV</sequence>
<evidence type="ECO:0000259" key="1">
    <source>
        <dbReference type="SMART" id="SM00479"/>
    </source>
</evidence>
<evidence type="ECO:0000313" key="2">
    <source>
        <dbReference type="EMBL" id="RIH93060.1"/>
    </source>
</evidence>
<dbReference type="EC" id="2.7.7.7" evidence="2"/>
<dbReference type="GO" id="GO:0008408">
    <property type="term" value="F:3'-5' exonuclease activity"/>
    <property type="evidence" value="ECO:0007669"/>
    <property type="project" value="TreeGrafter"/>
</dbReference>
<dbReference type="Pfam" id="PF00929">
    <property type="entry name" value="RNase_T"/>
    <property type="match status" value="1"/>
</dbReference>
<name>A0A399FA93_9DEIN</name>
<accession>A0A399FA93</accession>
<dbReference type="GO" id="GO:0003676">
    <property type="term" value="F:nucleic acid binding"/>
    <property type="evidence" value="ECO:0007669"/>
    <property type="project" value="InterPro"/>
</dbReference>
<proteinExistence type="predicted"/>
<protein>
    <submittedName>
        <fullName evidence="2">DNA polymerase III PolC-type</fullName>
        <ecNumber evidence="2">2.7.7.7</ecNumber>
    </submittedName>
</protein>
<dbReference type="GO" id="GO:0005829">
    <property type="term" value="C:cytosol"/>
    <property type="evidence" value="ECO:0007669"/>
    <property type="project" value="TreeGrafter"/>
</dbReference>
<dbReference type="OrthoDB" id="9803913at2"/>
<dbReference type="InterPro" id="IPR013520">
    <property type="entry name" value="Ribonucl_H"/>
</dbReference>
<evidence type="ECO:0000313" key="3">
    <source>
        <dbReference type="Proteomes" id="UP000266178"/>
    </source>
</evidence>
<dbReference type="Proteomes" id="UP000266178">
    <property type="component" value="Unassembled WGS sequence"/>
</dbReference>
<dbReference type="InterPro" id="IPR036397">
    <property type="entry name" value="RNaseH_sf"/>
</dbReference>
<dbReference type="PANTHER" id="PTHR30231">
    <property type="entry name" value="DNA POLYMERASE III SUBUNIT EPSILON"/>
    <property type="match status" value="1"/>
</dbReference>
<keyword evidence="2" id="KW-0548">Nucleotidyltransferase</keyword>
<dbReference type="Gene3D" id="3.30.420.10">
    <property type="entry name" value="Ribonuclease H-like superfamily/Ribonuclease H"/>
    <property type="match status" value="1"/>
</dbReference>
<dbReference type="CDD" id="cd06127">
    <property type="entry name" value="DEDDh"/>
    <property type="match status" value="1"/>
</dbReference>
<dbReference type="GO" id="GO:0003887">
    <property type="term" value="F:DNA-directed DNA polymerase activity"/>
    <property type="evidence" value="ECO:0007669"/>
    <property type="project" value="UniProtKB-EC"/>
</dbReference>
<feature type="domain" description="Exonuclease" evidence="1">
    <location>
        <begin position="88"/>
        <end position="252"/>
    </location>
</feature>
<comment type="caution">
    <text evidence="2">The sequence shown here is derived from an EMBL/GenBank/DDBJ whole genome shotgun (WGS) entry which is preliminary data.</text>
</comment>
<dbReference type="PANTHER" id="PTHR30231:SF41">
    <property type="entry name" value="DNA POLYMERASE III SUBUNIT EPSILON"/>
    <property type="match status" value="1"/>
</dbReference>
<dbReference type="EMBL" id="QWLB01000010">
    <property type="protein sequence ID" value="RIH93060.1"/>
    <property type="molecule type" value="Genomic_DNA"/>
</dbReference>
<dbReference type="InterPro" id="IPR012337">
    <property type="entry name" value="RNaseH-like_sf"/>
</dbReference>
<dbReference type="FunFam" id="3.30.420.10:FF:000045">
    <property type="entry name" value="3'-5' exonuclease DinG"/>
    <property type="match status" value="1"/>
</dbReference>
<keyword evidence="2" id="KW-0808">Transferase</keyword>
<gene>
    <name evidence="2" type="primary">polC</name>
    <name evidence="2" type="ORF">Mgrana_01019</name>
</gene>
<dbReference type="AlphaFoldDB" id="A0A399FA93"/>